<dbReference type="Pfam" id="PF16593">
    <property type="entry name" value="Cas9-BH"/>
    <property type="match status" value="1"/>
</dbReference>
<name>A0ABM8I5T9_9FIRM</name>
<dbReference type="EMBL" id="AP027742">
    <property type="protein sequence ID" value="BDZ78492.1"/>
    <property type="molecule type" value="Genomic_DNA"/>
</dbReference>
<feature type="domain" description="HNH Cas9-type" evidence="14">
    <location>
        <begin position="778"/>
        <end position="931"/>
    </location>
</feature>
<reference evidence="16" key="1">
    <citation type="journal article" date="2023" name="Int. J. Syst. Evol. Microbiol.">
        <title>Claveliimonas bilis gen. nov., sp. nov., deoxycholic acid-producing bacteria isolated from human faeces, and reclassification of Sellimonas monacensis Zenner et al. 2021 as Claveliimonas monacensis comb. nov.</title>
        <authorList>
            <person name="Hisatomi A."/>
            <person name="Kastawa N.W.E.P.G."/>
            <person name="Song I."/>
            <person name="Ohkuma M."/>
            <person name="Fukiya S."/>
            <person name="Sakamoto M."/>
        </authorList>
    </citation>
    <scope>NUCLEOTIDE SEQUENCE [LARGE SCALE GENOMIC DNA]</scope>
    <source>
        <strain evidence="16">12BBH14</strain>
    </source>
</reference>
<keyword evidence="3 13" id="KW-0540">Nuclease</keyword>
<evidence type="ECO:0000256" key="5">
    <source>
        <dbReference type="ARBA" id="ARBA00022759"/>
    </source>
</evidence>
<comment type="subunit">
    <text evidence="12 13">Monomer. Binds crRNA and tracrRNA.</text>
</comment>
<keyword evidence="9 13" id="KW-0051">Antiviral defense</keyword>
<evidence type="ECO:0000256" key="6">
    <source>
        <dbReference type="ARBA" id="ARBA00022801"/>
    </source>
</evidence>
<keyword evidence="11" id="KW-0464">Manganese</keyword>
<dbReference type="InterPro" id="IPR032240">
    <property type="entry name" value="Cas9_REC"/>
</dbReference>
<dbReference type="GO" id="GO:0004519">
    <property type="term" value="F:endonuclease activity"/>
    <property type="evidence" value="ECO:0007669"/>
    <property type="project" value="UniProtKB-KW"/>
</dbReference>
<evidence type="ECO:0000256" key="7">
    <source>
        <dbReference type="ARBA" id="ARBA00022842"/>
    </source>
</evidence>
<evidence type="ECO:0000256" key="12">
    <source>
        <dbReference type="ARBA" id="ARBA00046380"/>
    </source>
</evidence>
<comment type="function">
    <text evidence="13">CRISPR (clustered regularly interspaced short palindromic repeat) is an adaptive immune system that provides protection against mobile genetic elements (viruses, transposable elements and conjugative plasmids). CRISPR clusters contain spacers, sequences complementary to antecedent mobile elements, and target invading nucleic acids. CRISPR clusters are transcribed and processed into CRISPR RNA (crRNA). In type II CRISPR systems correct processing of pre-crRNA requires a trans-encoded small RNA (tracrRNA), endogenous ribonuclease 3 (rnc) and this protein. The tracrRNA serves as a guide for ribonuclease 3-aided processing of pre-crRNA. Subsequently Cas9/crRNA/tracrRNA endonucleolytically cleaves linear or circular dsDNA target complementary to the spacer; Cas9 is inactive in the absence of the 2 guide RNAs (gRNA). Cas9 recognizes the protospacer adjacent motif (PAM) in the CRISPR repeat sequences to help distinguish self versus nonself, as targets within the bacterial CRISPR locus do not have PAMs. PAM recognition is also required for catalytic activity.</text>
</comment>
<evidence type="ECO:0000256" key="8">
    <source>
        <dbReference type="ARBA" id="ARBA00022884"/>
    </source>
</evidence>
<sequence length="1352" mass="157634">MKENYYVGLDIGTNSVGYAVTDECFNLLKHKGEPMWGSHVFEEGKQCAERRGYRTARRRLDRRQQRVHLTQQIFVKAISEIDERFFIRLKESALFREDTSGRDTYIFFQDETYTDKEYHRDYPTIHHLIKELMEDQTPHDVRLVYLAVAWLMAHRGHFLSEVNKDNIAALLDFDSIYGNFMELFSEKPWMCDDKEKFQSILLLNQTVRNKERQFWDLLYAGKKPKTEEEDHISKEGIIKLLAGGTVEAGKLFCQKDFEEKISISLRKSEEDFQLILSEMDAEDAEYLIRLRALYDWALLVDSLHGCSSISEAKVKDYDQHKSDLNVLKNFVHKYCPDEFNAIFKSVDKENYAAYVYNIPKEKRTKDYKKKATQEEFCDYLKKKLKDITCEPEDQEVYQEIMLRLETYTFMPKQVNGDNRVIPYQLYYYELKKILENAETYLPFLRETDEDGISNKEKLLSVFEFRIPYFVGPLCLASEHAWLKRKTEGKIYPWNFEEKVDLDQSEDAFIDRMTNSCSYLPGETVLPQNSLLYCKFTVLNEINNIKVNGEPISVKCKQEIYGLFEENKKVTVDKIKKYLISNNYMQSGDTLGGIDIAIKSSLKPQHDFKRLLRSGILSEREVERIIECITYSEERSRILRRLEREFPKLSEEDRKYLSKLKYTGFGRLSKKLLTGIRAADKETGESFTIIQALWEKNDNLMKLLSDRYTFKERIEEEQREYYAEHPMTIESLLDEMYVSNAVKRPIYRTLDIIKDIKSVCKTAPKKIYVEMARGQEEEKSRKKSRKEQILELYKNMDKAEVRELSKQLEDRGERQLRSEVLFLYFMQLGRSMYSGKPIDINKLPTDAYNVDHIYPQCRVKDDSLSNKVLVLSEENGAKGDKYPISAEIQEKMADMWRVYHKKGLISDEKYLRLTRKTSFSNTEKMEFINRQLVETRQSTKAVTRILQYVFPETEIVFVKAGLVSDFRNQVLESVKSRSVNDLHHAKDAYLNIVAGEVYNARFTTKFFKIDQDDYSVKTKVIFGNKVWCGKELVWNGGKDIARVKKVLAKNSVHYTRYAFERKGGLFDQQPLRAAAGLIERKGGLDTEKYGGYNKSTASYFLLAKYTEAGKKPKKDVMFVPIDLMETKRIMDNKTYAEEYVGKTIAQIIGKPRETVQEVSFPLGMRKLKVNTLLSLDGFDVAIAGKSSGGQKLLFRSMMPLLVDREKERYIKRLESFSKKKKQSKELYVEETYDKITKAENSSMYSFFKGKLETKPYDAIFGSQLEVLKNGKDQFEKLTLEEQVEVLLNILSVFQTGRTTGCDLKALGGVGQAAIFTTNSKLSNWKKSFKDVRIVDISAAGLHRKVSQNLLELL</sequence>
<evidence type="ECO:0000256" key="10">
    <source>
        <dbReference type="ARBA" id="ARBA00023125"/>
    </source>
</evidence>
<evidence type="ECO:0000256" key="3">
    <source>
        <dbReference type="ARBA" id="ARBA00022722"/>
    </source>
</evidence>
<feature type="active site" description="For RuvC-like nuclease domain" evidence="13">
    <location>
        <position position="10"/>
    </location>
</feature>
<dbReference type="Proteomes" id="UP001305815">
    <property type="component" value="Chromosome"/>
</dbReference>
<proteinExistence type="inferred from homology"/>
<evidence type="ECO:0000256" key="2">
    <source>
        <dbReference type="ARBA" id="ARBA00005244"/>
    </source>
</evidence>
<evidence type="ECO:0000256" key="4">
    <source>
        <dbReference type="ARBA" id="ARBA00022723"/>
    </source>
</evidence>
<comment type="similarity">
    <text evidence="2">Belongs to the CRISPR-associated protein Cas9 family. Subtype II-A subfamily.</text>
</comment>
<evidence type="ECO:0000256" key="1">
    <source>
        <dbReference type="ARBA" id="ARBA00001946"/>
    </source>
</evidence>
<comment type="similarity">
    <text evidence="13">Belongs to the CRISPR-associated Cas9 family.</text>
</comment>
<comment type="cofactor">
    <cofactor evidence="1">
        <name>Mg(2+)</name>
        <dbReference type="ChEBI" id="CHEBI:18420"/>
    </cofactor>
</comment>
<keyword evidence="5 13" id="KW-0255">Endonuclease</keyword>
<dbReference type="InterPro" id="IPR033114">
    <property type="entry name" value="HNH_CAS9"/>
</dbReference>
<keyword evidence="8 13" id="KW-0694">RNA-binding</keyword>
<protein>
    <recommendedName>
        <fullName evidence="13">CRISPR-associated endonuclease Cas9</fullName>
        <ecNumber evidence="13">3.1.-.-</ecNumber>
    </recommendedName>
</protein>
<comment type="caution">
    <text evidence="13">Lacks conserved residue(s) required for the propagation of feature annotation.</text>
</comment>
<dbReference type="HAMAP" id="MF_01480">
    <property type="entry name" value="Cas9"/>
    <property type="match status" value="1"/>
</dbReference>
<dbReference type="Pfam" id="PF13395">
    <property type="entry name" value="HNH_4"/>
    <property type="match status" value="1"/>
</dbReference>
<dbReference type="EC" id="3.1.-.-" evidence="13"/>
<keyword evidence="16" id="KW-1185">Reference proteome</keyword>
<dbReference type="Pfam" id="PF22702">
    <property type="entry name" value="Cas9_RuvC"/>
    <property type="match status" value="1"/>
</dbReference>
<evidence type="ECO:0000259" key="14">
    <source>
        <dbReference type="PROSITE" id="PS51749"/>
    </source>
</evidence>
<dbReference type="InterPro" id="IPR055228">
    <property type="entry name" value="Cas9_RuvC"/>
</dbReference>
<dbReference type="Gene3D" id="1.10.30.50">
    <property type="match status" value="1"/>
</dbReference>
<dbReference type="Pfam" id="PF16592">
    <property type="entry name" value="Cas9_REC"/>
    <property type="match status" value="1"/>
</dbReference>
<keyword evidence="6 13" id="KW-0378">Hydrolase</keyword>
<dbReference type="InterPro" id="IPR032239">
    <property type="entry name" value="Cas9-BH"/>
</dbReference>
<keyword evidence="4" id="KW-0479">Metal-binding</keyword>
<dbReference type="InterPro" id="IPR028629">
    <property type="entry name" value="Cas9"/>
</dbReference>
<keyword evidence="10 13" id="KW-0238">DNA-binding</keyword>
<dbReference type="NCBIfam" id="TIGR01865">
    <property type="entry name" value="cas_Csn1"/>
    <property type="match status" value="1"/>
</dbReference>
<comment type="domain">
    <text evidence="13">Has 2 endonuclease domains. The discontinuous RuvC-like domain cleaves the target DNA noncomplementary to crRNA while the HNH nuclease domain cleaves the target DNA complementary to crRNA.</text>
</comment>
<keyword evidence="7" id="KW-0460">Magnesium</keyword>
<dbReference type="PROSITE" id="PS51749">
    <property type="entry name" value="HNH_CAS9"/>
    <property type="match status" value="1"/>
</dbReference>
<evidence type="ECO:0000313" key="16">
    <source>
        <dbReference type="Proteomes" id="UP001305815"/>
    </source>
</evidence>
<gene>
    <name evidence="13 15" type="primary">cas9</name>
    <name evidence="15" type="ORF">Lac1_26750</name>
</gene>
<dbReference type="Pfam" id="PF16595">
    <property type="entry name" value="Cas9_PI"/>
    <property type="match status" value="1"/>
</dbReference>
<accession>A0ABM8I5T9</accession>
<evidence type="ECO:0000256" key="11">
    <source>
        <dbReference type="ARBA" id="ARBA00023211"/>
    </source>
</evidence>
<feature type="active site" description="Proton acceptor for HNH nuclease domain" evidence="13">
    <location>
        <position position="851"/>
    </location>
</feature>
<organism evidence="15 16">
    <name type="scientific">Claveliimonas bilis</name>
    <dbReference type="NCBI Taxonomy" id="3028070"/>
    <lineage>
        <taxon>Bacteria</taxon>
        <taxon>Bacillati</taxon>
        <taxon>Bacillota</taxon>
        <taxon>Clostridia</taxon>
        <taxon>Lachnospirales</taxon>
        <taxon>Lachnospiraceae</taxon>
        <taxon>Claveliimonas</taxon>
    </lineage>
</organism>
<evidence type="ECO:0000313" key="15">
    <source>
        <dbReference type="EMBL" id="BDZ78492.1"/>
    </source>
</evidence>
<dbReference type="InterPro" id="IPR003615">
    <property type="entry name" value="HNH_nuc"/>
</dbReference>
<evidence type="ECO:0000256" key="13">
    <source>
        <dbReference type="HAMAP-Rule" id="MF_01480"/>
    </source>
</evidence>
<evidence type="ECO:0000256" key="9">
    <source>
        <dbReference type="ARBA" id="ARBA00023118"/>
    </source>
</evidence>
<dbReference type="InterPro" id="IPR032237">
    <property type="entry name" value="Cas9_PI"/>
</dbReference>